<dbReference type="InterPro" id="IPR016181">
    <property type="entry name" value="Acyl_CoA_acyltransferase"/>
</dbReference>
<dbReference type="Gene3D" id="3.40.630.30">
    <property type="match status" value="1"/>
</dbReference>
<accession>A0ABT2HTK6</accession>
<keyword evidence="1 4" id="KW-0808">Transferase</keyword>
<evidence type="ECO:0000313" key="4">
    <source>
        <dbReference type="EMBL" id="MCT1608034.1"/>
    </source>
</evidence>
<comment type="caution">
    <text evidence="4">The sequence shown here is derived from an EMBL/GenBank/DDBJ whole genome shotgun (WGS) entry which is preliminary data.</text>
</comment>
<dbReference type="GO" id="GO:0016746">
    <property type="term" value="F:acyltransferase activity"/>
    <property type="evidence" value="ECO:0007669"/>
    <property type="project" value="UniProtKB-KW"/>
</dbReference>
<dbReference type="EMBL" id="JALXMO010000063">
    <property type="protein sequence ID" value="MCT1608034.1"/>
    <property type="molecule type" value="Genomic_DNA"/>
</dbReference>
<dbReference type="PROSITE" id="PS51186">
    <property type="entry name" value="GNAT"/>
    <property type="match status" value="1"/>
</dbReference>
<dbReference type="Proteomes" id="UP001205046">
    <property type="component" value="Unassembled WGS sequence"/>
</dbReference>
<evidence type="ECO:0000313" key="5">
    <source>
        <dbReference type="Proteomes" id="UP001205046"/>
    </source>
</evidence>
<keyword evidence="2 4" id="KW-0012">Acyltransferase</keyword>
<name>A0ABT2HTK6_9MICC</name>
<dbReference type="InterPro" id="IPR000182">
    <property type="entry name" value="GNAT_dom"/>
</dbReference>
<feature type="domain" description="N-acetyltransferase" evidence="3">
    <location>
        <begin position="13"/>
        <end position="159"/>
    </location>
</feature>
<dbReference type="EC" id="2.3.1.-" evidence="4"/>
<proteinExistence type="predicted"/>
<dbReference type="RefSeq" id="WP_260074111.1">
    <property type="nucleotide sequence ID" value="NZ_JALXMO010000063.1"/>
</dbReference>
<dbReference type="SUPFAM" id="SSF55729">
    <property type="entry name" value="Acyl-CoA N-acyltransferases (Nat)"/>
    <property type="match status" value="1"/>
</dbReference>
<dbReference type="PANTHER" id="PTHR43877">
    <property type="entry name" value="AMINOALKYLPHOSPHONATE N-ACETYLTRANSFERASE-RELATED-RELATED"/>
    <property type="match status" value="1"/>
</dbReference>
<gene>
    <name evidence="4" type="ORF">M3B43_12070</name>
</gene>
<evidence type="ECO:0000259" key="3">
    <source>
        <dbReference type="PROSITE" id="PS51186"/>
    </source>
</evidence>
<organism evidence="4 5">
    <name type="scientific">Nesterenkonia massiliensis</name>
    <dbReference type="NCBI Taxonomy" id="1232429"/>
    <lineage>
        <taxon>Bacteria</taxon>
        <taxon>Bacillati</taxon>
        <taxon>Actinomycetota</taxon>
        <taxon>Actinomycetes</taxon>
        <taxon>Micrococcales</taxon>
        <taxon>Micrococcaceae</taxon>
        <taxon>Nesterenkonia</taxon>
    </lineage>
</organism>
<evidence type="ECO:0000256" key="1">
    <source>
        <dbReference type="ARBA" id="ARBA00022679"/>
    </source>
</evidence>
<reference evidence="4 5" key="1">
    <citation type="submission" date="2022-04" db="EMBL/GenBank/DDBJ databases">
        <title>Human microbiome associated bacterial genomes.</title>
        <authorList>
            <person name="Sandstrom S."/>
            <person name="Salamzade R."/>
            <person name="Kalan L.R."/>
        </authorList>
    </citation>
    <scope>NUCLEOTIDE SEQUENCE [LARGE SCALE GENOMIC DNA]</scope>
    <source>
        <strain evidence="5">p3-SID767</strain>
    </source>
</reference>
<evidence type="ECO:0000256" key="2">
    <source>
        <dbReference type="ARBA" id="ARBA00023315"/>
    </source>
</evidence>
<protein>
    <submittedName>
        <fullName evidence="4">GNAT family N-acetyltransferase</fullName>
        <ecNumber evidence="4">2.3.1.-</ecNumber>
    </submittedName>
</protein>
<sequence>MLPTSITVAEQVFHLAKAVEADLPELVGLLADDVLGAEREGRDMQPYRMAFQEIDGDPQHCLLTVRDISGVLAGTMQLTLIPGLSRGGAKRLQIEGVRVGSSARGAGLGAALFEWAHEYGRSRGAVFAQLTTDKRRSDAHRFYARLGYEPTHEGFKLAL</sequence>
<dbReference type="PANTHER" id="PTHR43877:SF2">
    <property type="entry name" value="AMINOALKYLPHOSPHONATE N-ACETYLTRANSFERASE-RELATED"/>
    <property type="match status" value="1"/>
</dbReference>
<keyword evidence="5" id="KW-1185">Reference proteome</keyword>
<dbReference type="CDD" id="cd04301">
    <property type="entry name" value="NAT_SF"/>
    <property type="match status" value="1"/>
</dbReference>
<dbReference type="Pfam" id="PF00583">
    <property type="entry name" value="Acetyltransf_1"/>
    <property type="match status" value="1"/>
</dbReference>
<dbReference type="InterPro" id="IPR050832">
    <property type="entry name" value="Bact_Acetyltransf"/>
</dbReference>